<keyword evidence="3" id="KW-1185">Reference proteome</keyword>
<sequence>MFNKCQVKSSCLEEGNETRTSINKENEKLYEETLTKEKGDLTKIIEGEPDLSKAVEISQRTEREYVAITAYQPVDVVTRTVEVPFVRTIETTIPKITYENKIKEIPKYYSKIVEKVVEVPEIKYVDKIVDVPHIQYYFKYIPKVEVKENIIKKPVYEKKIVEKIVEVPKIKEVQRYQEVETVEYIVKYIPKDKSEYKEKVNEDQQQTKDVNENNLYEESSDVVNSENETKEKKGEYKEESTQNIASGDLNTPTDNINGTRLIKSAPIDMNQGEFLQQNAIYNKYVPSISTPGMNSNIFTKSMQDYRQTKSGAFPSFGLQNELSMMQLKKSSSILPAPSIEQVFRPKIVKNIEVQKHVPISVDVPVPYMVPKPVVVNIEIPVLKFRDTFVPIPVRRKIIPKIRWISDIYQVVCIKEKPYLKIQDVIKPIPCDVDIKYRECMEKACAINPNELPQDDVHAMWMKVNAHLADKKKKEYGNLYPYYRTNNENKKGISSQMEYNRNEEREYSKEEYINFREENENSITIKENRENEENNILQENKEKGESDENIKNEERGEKEEEEEDENEENKEKNEIEENEEKHNQETEEGNSNMKSDSEKNIIKNKSDVHNEDANNENKNIQKDEITNKEYKKKRENNESNNADENIFESSETFMNEMKKEYFEEHSVGSLHPSHPLAMAYLQNKWIETDTLRTHELYTNDFIKANIYANFNTRNGNIKMSPFMRDKEFLKTASPLMSAFKQNNISNIESYYNNAIFQNINEEASKYKNHQFNEMEEKNEATEVKLYHKINNVKKEDRDSTNNKCCNYFCKK</sequence>
<reference evidence="2" key="1">
    <citation type="submission" date="2015-04" db="EMBL/GenBank/DDBJ databases">
        <authorList>
            <consortium name="Pathogen Informatics"/>
        </authorList>
    </citation>
    <scope>NUCLEOTIDE SEQUENCE [LARGE SCALE GENOMIC DNA]</scope>
    <source>
        <strain evidence="2">8A</strain>
    </source>
</reference>
<name>A0A1J1GS59_PLAGA</name>
<dbReference type="GeneID" id="39728555"/>
<dbReference type="OMA" id="IPKIKWI"/>
<feature type="compositionally biased region" description="Polar residues" evidence="1">
    <location>
        <begin position="241"/>
        <end position="255"/>
    </location>
</feature>
<feature type="compositionally biased region" description="Basic and acidic residues" evidence="1">
    <location>
        <begin position="594"/>
        <end position="611"/>
    </location>
</feature>
<protein>
    <submittedName>
        <fullName evidence="2">Inner membrane complex protein 1a, putative</fullName>
    </submittedName>
</protein>
<feature type="compositionally biased region" description="Basic and acidic residues" evidence="1">
    <location>
        <begin position="618"/>
        <end position="628"/>
    </location>
</feature>
<evidence type="ECO:0000313" key="2">
    <source>
        <dbReference type="EMBL" id="CRG95268.1"/>
    </source>
</evidence>
<comment type="caution">
    <text evidence="2">The sequence shown here is derived from an EMBL/GenBank/DDBJ whole genome shotgun (WGS) entry which is preliminary data.</text>
</comment>
<evidence type="ECO:0000256" key="1">
    <source>
        <dbReference type="SAM" id="MobiDB-lite"/>
    </source>
</evidence>
<dbReference type="Pfam" id="PF12314">
    <property type="entry name" value="IMCp"/>
    <property type="match status" value="1"/>
</dbReference>
<dbReference type="InterPro" id="IPR022086">
    <property type="entry name" value="IMCp"/>
</dbReference>
<feature type="compositionally biased region" description="Basic and acidic residues" evidence="1">
    <location>
        <begin position="538"/>
        <end position="557"/>
    </location>
</feature>
<feature type="compositionally biased region" description="Acidic residues" evidence="1">
    <location>
        <begin position="558"/>
        <end position="567"/>
    </location>
</feature>
<feature type="region of interest" description="Disordered" evidence="1">
    <location>
        <begin position="522"/>
        <end position="642"/>
    </location>
</feature>
<dbReference type="RefSeq" id="XP_028528079.1">
    <property type="nucleotide sequence ID" value="XM_028671426.1"/>
</dbReference>
<dbReference type="Proteomes" id="UP000220797">
    <property type="component" value="Unassembled WGS sequence"/>
</dbReference>
<evidence type="ECO:0000313" key="3">
    <source>
        <dbReference type="Proteomes" id="UP000220797"/>
    </source>
</evidence>
<accession>A0A1J1GS59</accession>
<feature type="compositionally biased region" description="Basic and acidic residues" evidence="1">
    <location>
        <begin position="196"/>
        <end position="211"/>
    </location>
</feature>
<gene>
    <name evidence="2" type="ORF">PGAL8A_00003300</name>
</gene>
<dbReference type="AlphaFoldDB" id="A0A1J1GS59"/>
<feature type="compositionally biased region" description="Basic and acidic residues" evidence="1">
    <location>
        <begin position="227"/>
        <end position="240"/>
    </location>
</feature>
<dbReference type="OrthoDB" id="341024at2759"/>
<proteinExistence type="predicted"/>
<feature type="region of interest" description="Disordered" evidence="1">
    <location>
        <begin position="196"/>
        <end position="255"/>
    </location>
</feature>
<dbReference type="VEuPathDB" id="PlasmoDB:PGAL8A_00003300"/>
<feature type="compositionally biased region" description="Basic and acidic residues" evidence="1">
    <location>
        <begin position="568"/>
        <end position="584"/>
    </location>
</feature>
<dbReference type="EMBL" id="CVMV01000033">
    <property type="protein sequence ID" value="CRG95268.1"/>
    <property type="molecule type" value="Genomic_DNA"/>
</dbReference>
<organism evidence="2 3">
    <name type="scientific">Plasmodium gallinaceum</name>
    <dbReference type="NCBI Taxonomy" id="5849"/>
    <lineage>
        <taxon>Eukaryota</taxon>
        <taxon>Sar</taxon>
        <taxon>Alveolata</taxon>
        <taxon>Apicomplexa</taxon>
        <taxon>Aconoidasida</taxon>
        <taxon>Haemosporida</taxon>
        <taxon>Plasmodiidae</taxon>
        <taxon>Plasmodium</taxon>
        <taxon>Plasmodium (Haemamoeba)</taxon>
    </lineage>
</organism>